<sequence length="401" mass="44494">MADDLREALKQETPGASEVSAALKVLIEETGRDANFANAEQLVQALMRGGDALLTSLRLPQAAPPAAAAAAAATAPPQAGAAGSGQETGEFGFDLIQLLPFILPFVPFTKRFWMALVSKAWKQVLDGSAVVWEDVRLLGQNKTKVFRFLDKHAARFAMAKILTCSERDKAAKGKWKKIFSVMPNLRALAFPDAHQNSLCAQEFLDCAPKNKIEQVLIGRPFVPDAVTILSALPNLKYLWVQWYIDWEPRVSAAALSAGLRDLLASPGKLTNLTCLGVHMRPLYTPLRAAASDTVHLTTDALKAVMRAHETLQVLHIGESELLNIDDAQLRINMDELREEAARLSAEREKPLVVRCIRERLPWVGSISNSRYLDLCRERYVTDPQIGVIWPRLFAPQFYFRE</sequence>
<dbReference type="AlphaFoldDB" id="A0A0G4HCB9"/>
<gene>
    <name evidence="1" type="ORF">Cvel_6312</name>
</gene>
<name>A0A0G4HCB9_9ALVE</name>
<reference evidence="1" key="1">
    <citation type="submission" date="2014-11" db="EMBL/GenBank/DDBJ databases">
        <authorList>
            <person name="Otto D Thomas"/>
            <person name="Naeem Raeece"/>
        </authorList>
    </citation>
    <scope>NUCLEOTIDE SEQUENCE</scope>
</reference>
<accession>A0A0G4HCB9</accession>
<proteinExistence type="predicted"/>
<evidence type="ECO:0008006" key="2">
    <source>
        <dbReference type="Google" id="ProtNLM"/>
    </source>
</evidence>
<dbReference type="VEuPathDB" id="CryptoDB:Cvel_6312"/>
<organism evidence="1">
    <name type="scientific">Chromera velia CCMP2878</name>
    <dbReference type="NCBI Taxonomy" id="1169474"/>
    <lineage>
        <taxon>Eukaryota</taxon>
        <taxon>Sar</taxon>
        <taxon>Alveolata</taxon>
        <taxon>Colpodellida</taxon>
        <taxon>Chromeraceae</taxon>
        <taxon>Chromera</taxon>
    </lineage>
</organism>
<evidence type="ECO:0000313" key="1">
    <source>
        <dbReference type="EMBL" id="CEM41650.1"/>
    </source>
</evidence>
<protein>
    <recommendedName>
        <fullName evidence="2">F-box domain-containing protein</fullName>
    </recommendedName>
</protein>
<dbReference type="EMBL" id="CDMZ01002279">
    <property type="protein sequence ID" value="CEM41650.1"/>
    <property type="molecule type" value="Genomic_DNA"/>
</dbReference>